<dbReference type="InterPro" id="IPR007247">
    <property type="entry name" value="Ureidogly_lyase"/>
</dbReference>
<feature type="non-terminal residue" evidence="5">
    <location>
        <position position="1"/>
    </location>
</feature>
<name>A0A8T4J8Q3_9ACTN</name>
<evidence type="ECO:0000256" key="2">
    <source>
        <dbReference type="ARBA" id="ARBA00022631"/>
    </source>
</evidence>
<evidence type="ECO:0000256" key="4">
    <source>
        <dbReference type="ARBA" id="ARBA00047684"/>
    </source>
</evidence>
<dbReference type="Pfam" id="PF04115">
    <property type="entry name" value="Ureidogly_lyase"/>
    <property type="match status" value="1"/>
</dbReference>
<gene>
    <name evidence="5" type="ORF">KDA82_38150</name>
</gene>
<dbReference type="InterPro" id="IPR024060">
    <property type="entry name" value="Ureidoglycolate_lyase_dom_sf"/>
</dbReference>
<proteinExistence type="predicted"/>
<protein>
    <submittedName>
        <fullName evidence="5">Ureidoglycolate lyase</fullName>
        <ecNumber evidence="5">4.3.2.3</ecNumber>
    </submittedName>
</protein>
<accession>A0A8T4J8Q3</accession>
<evidence type="ECO:0000313" key="5">
    <source>
        <dbReference type="EMBL" id="MBR7678677.1"/>
    </source>
</evidence>
<dbReference type="AlphaFoldDB" id="A0A8T4J8Q3"/>
<comment type="subunit">
    <text evidence="1">Homodimer.</text>
</comment>
<sequence>ADEKTVRPFGTLITTDVVQAMDIPFYPGRVIEGGDIGFRYRGRAALRTAQILPDPEVEVRWLERHLHLTQLFVTLGAPFVMVLTPPNHENDAKLPDLDAARALRFPANSAFLLHLGTWHDFPIALDRPVTTLIANSAEVVEALRTAEGPRELDSGDVLKVSLSDRFGVTLRPLLR</sequence>
<keyword evidence="3 5" id="KW-0456">Lyase</keyword>
<dbReference type="SUPFAM" id="SSF51182">
    <property type="entry name" value="RmlC-like cupins"/>
    <property type="match status" value="1"/>
</dbReference>
<evidence type="ECO:0000256" key="1">
    <source>
        <dbReference type="ARBA" id="ARBA00011738"/>
    </source>
</evidence>
<dbReference type="Proteomes" id="UP000675554">
    <property type="component" value="Unassembled WGS sequence"/>
</dbReference>
<dbReference type="GO" id="GO:0006144">
    <property type="term" value="P:purine nucleobase metabolic process"/>
    <property type="evidence" value="ECO:0007669"/>
    <property type="project" value="UniProtKB-KW"/>
</dbReference>
<evidence type="ECO:0000256" key="3">
    <source>
        <dbReference type="ARBA" id="ARBA00023239"/>
    </source>
</evidence>
<reference evidence="5" key="1">
    <citation type="submission" date="2021-04" db="EMBL/GenBank/DDBJ databases">
        <title>Sequencing of actinobacteria type strains.</title>
        <authorList>
            <person name="Nguyen G.-S."/>
            <person name="Wentzel A."/>
        </authorList>
    </citation>
    <scope>NUCLEOTIDE SEQUENCE</scope>
    <source>
        <strain evidence="5">DSM 42095</strain>
    </source>
</reference>
<dbReference type="EMBL" id="JAGSMN010001716">
    <property type="protein sequence ID" value="MBR7678677.1"/>
    <property type="molecule type" value="Genomic_DNA"/>
</dbReference>
<dbReference type="Gene3D" id="2.60.120.480">
    <property type="entry name" value="Ureidoglycolate hydrolase"/>
    <property type="match status" value="1"/>
</dbReference>
<evidence type="ECO:0000313" key="6">
    <source>
        <dbReference type="Proteomes" id="UP000675554"/>
    </source>
</evidence>
<dbReference type="GO" id="GO:0050385">
    <property type="term" value="F:ureidoglycolate lyase activity"/>
    <property type="evidence" value="ECO:0007669"/>
    <property type="project" value="UniProtKB-EC"/>
</dbReference>
<dbReference type="GO" id="GO:0004848">
    <property type="term" value="F:ureidoglycolate hydrolase activity"/>
    <property type="evidence" value="ECO:0007669"/>
    <property type="project" value="InterPro"/>
</dbReference>
<organism evidence="5 6">
    <name type="scientific">Streptomyces daliensis</name>
    <dbReference type="NCBI Taxonomy" id="299421"/>
    <lineage>
        <taxon>Bacteria</taxon>
        <taxon>Bacillati</taxon>
        <taxon>Actinomycetota</taxon>
        <taxon>Actinomycetes</taxon>
        <taxon>Kitasatosporales</taxon>
        <taxon>Streptomycetaceae</taxon>
        <taxon>Streptomyces</taxon>
    </lineage>
</organism>
<keyword evidence="6" id="KW-1185">Reference proteome</keyword>
<comment type="caution">
    <text evidence="5">The sequence shown here is derived from an EMBL/GenBank/DDBJ whole genome shotgun (WGS) entry which is preliminary data.</text>
</comment>
<dbReference type="InterPro" id="IPR011051">
    <property type="entry name" value="RmlC_Cupin_sf"/>
</dbReference>
<dbReference type="GO" id="GO:0000256">
    <property type="term" value="P:allantoin catabolic process"/>
    <property type="evidence" value="ECO:0007669"/>
    <property type="project" value="InterPro"/>
</dbReference>
<keyword evidence="2" id="KW-0659">Purine metabolism</keyword>
<comment type="catalytic activity">
    <reaction evidence="4">
        <text>(S)-ureidoglycolate = urea + glyoxylate</text>
        <dbReference type="Rhea" id="RHEA:11304"/>
        <dbReference type="ChEBI" id="CHEBI:16199"/>
        <dbReference type="ChEBI" id="CHEBI:36655"/>
        <dbReference type="ChEBI" id="CHEBI:57296"/>
        <dbReference type="EC" id="4.3.2.3"/>
    </reaction>
</comment>
<dbReference type="EC" id="4.3.2.3" evidence="5"/>